<evidence type="ECO:0000256" key="3">
    <source>
        <dbReference type="ARBA" id="ARBA00022723"/>
    </source>
</evidence>
<dbReference type="GO" id="GO:0016757">
    <property type="term" value="F:glycosyltransferase activity"/>
    <property type="evidence" value="ECO:0007669"/>
    <property type="project" value="UniProtKB-KW"/>
</dbReference>
<proteinExistence type="predicted"/>
<protein>
    <submittedName>
        <fullName evidence="5">General stress protein A</fullName>
    </submittedName>
</protein>
<evidence type="ECO:0000256" key="2">
    <source>
        <dbReference type="ARBA" id="ARBA00022679"/>
    </source>
</evidence>
<dbReference type="Proteomes" id="UP000244911">
    <property type="component" value="Unassembled WGS sequence"/>
</dbReference>
<dbReference type="GO" id="GO:0046872">
    <property type="term" value="F:metal ion binding"/>
    <property type="evidence" value="ECO:0007669"/>
    <property type="project" value="UniProtKB-KW"/>
</dbReference>
<gene>
    <name evidence="5" type="primary">gspA</name>
    <name evidence="5" type="ORF">ALP8811_02629</name>
</gene>
<dbReference type="Pfam" id="PF01501">
    <property type="entry name" value="Glyco_transf_8"/>
    <property type="match status" value="1"/>
</dbReference>
<evidence type="ECO:0000259" key="4">
    <source>
        <dbReference type="Pfam" id="PF14393"/>
    </source>
</evidence>
<name>A0A2R8AS72_9RHOB</name>
<dbReference type="RefSeq" id="WP_108857692.1">
    <property type="nucleotide sequence ID" value="NZ_OMOI01000002.1"/>
</dbReference>
<sequence length="609" mass="69062">MKVSFYSAYHKLSPRVSSKSIKPIHVGATFASAPLSGMLADNTGDNISDKNGSFCELTALYWAWKNDRDSDFIGLMHYRRLLDVAGEINDGPAEAYVGAVDIDSWTGRAEAWMEAELDNWDIVLPRLHEMGVSVENNYLAGHHKEDFDKMRDVIAADHPTYLDAFNTASASTDMRLGNIALMRREVFDRYCAWLFDILLKVDAAAIDRSNYSPYQSRYIGFLAERLMTAFVIHEQQTNPSTRIRETAIVNLSKAVVTPYLTQQDKPADDVMNIAIAADRNYLPHASAMMSSLLAHSDPKRPIALYFLHSGIEFDDIEIFDGWLKSQRANIQLHAIDTGNYFDDSYRSSSRAPSNATYNRFLLFNLLPGLDRLLYLDVDIILKTDVCKLYDADIGDAKIGAVPDWIMTRTLTGPIPTIDPDVPDLSAYHRERLEMSDDQIARYFNAGVLLFNLKAMGDLNELGRHLLHEAQNGRYLFRDQDILNKAFKDDLHVLDGRWNVFNSVDAAYSKVPKPNHAKAMEARRDPWIIHYADRAYKPWHGVAVPQSGLYWQALINTPYYGEVMASLQAASRRKLFDKTRIVEAGKAVGQKYPSLNRPLLITYNTIRKIR</sequence>
<organism evidence="5 6">
    <name type="scientific">Aliiroseovarius pelagivivens</name>
    <dbReference type="NCBI Taxonomy" id="1639690"/>
    <lineage>
        <taxon>Bacteria</taxon>
        <taxon>Pseudomonadati</taxon>
        <taxon>Pseudomonadota</taxon>
        <taxon>Alphaproteobacteria</taxon>
        <taxon>Rhodobacterales</taxon>
        <taxon>Paracoccaceae</taxon>
        <taxon>Aliiroseovarius</taxon>
    </lineage>
</organism>
<dbReference type="CDD" id="cd04194">
    <property type="entry name" value="GT8_A4GalT_like"/>
    <property type="match status" value="1"/>
</dbReference>
<dbReference type="AlphaFoldDB" id="A0A2R8AS72"/>
<dbReference type="PANTHER" id="PTHR13778:SF47">
    <property type="entry name" value="LIPOPOLYSACCHARIDE 1,3-GALACTOSYLTRANSFERASE"/>
    <property type="match status" value="1"/>
</dbReference>
<evidence type="ECO:0000256" key="1">
    <source>
        <dbReference type="ARBA" id="ARBA00022676"/>
    </source>
</evidence>
<keyword evidence="2" id="KW-0808">Transferase</keyword>
<keyword evidence="6" id="KW-1185">Reference proteome</keyword>
<keyword evidence="1" id="KW-0328">Glycosyltransferase</keyword>
<reference evidence="6" key="1">
    <citation type="submission" date="2018-03" db="EMBL/GenBank/DDBJ databases">
        <authorList>
            <person name="Rodrigo-Torres L."/>
            <person name="Arahal R. D."/>
            <person name="Lucena T."/>
        </authorList>
    </citation>
    <scope>NUCLEOTIDE SEQUENCE [LARGE SCALE GENOMIC DNA]</scope>
    <source>
        <strain evidence="6">CECT 8811</strain>
    </source>
</reference>
<dbReference type="InterPro" id="IPR050748">
    <property type="entry name" value="Glycosyltrans_8_dom-fam"/>
</dbReference>
<evidence type="ECO:0000313" key="6">
    <source>
        <dbReference type="Proteomes" id="UP000244911"/>
    </source>
</evidence>
<feature type="domain" description="DUF4422" evidence="4">
    <location>
        <begin position="6"/>
        <end position="234"/>
    </location>
</feature>
<dbReference type="InterPro" id="IPR025536">
    <property type="entry name" value="DUF4422"/>
</dbReference>
<dbReference type="EMBL" id="OMOI01000002">
    <property type="protein sequence ID" value="SPF78699.1"/>
    <property type="molecule type" value="Genomic_DNA"/>
</dbReference>
<dbReference type="InterPro" id="IPR029044">
    <property type="entry name" value="Nucleotide-diphossugar_trans"/>
</dbReference>
<accession>A0A2R8AS72</accession>
<dbReference type="InterPro" id="IPR002495">
    <property type="entry name" value="Glyco_trans_8"/>
</dbReference>
<dbReference type="SUPFAM" id="SSF53448">
    <property type="entry name" value="Nucleotide-diphospho-sugar transferases"/>
    <property type="match status" value="1"/>
</dbReference>
<dbReference type="Gene3D" id="3.90.550.10">
    <property type="entry name" value="Spore Coat Polysaccharide Biosynthesis Protein SpsA, Chain A"/>
    <property type="match status" value="1"/>
</dbReference>
<dbReference type="OrthoDB" id="5672604at2"/>
<evidence type="ECO:0000313" key="5">
    <source>
        <dbReference type="EMBL" id="SPF78699.1"/>
    </source>
</evidence>
<keyword evidence="3" id="KW-0479">Metal-binding</keyword>
<dbReference type="Pfam" id="PF14393">
    <property type="entry name" value="DUF4422"/>
    <property type="match status" value="1"/>
</dbReference>
<dbReference type="PANTHER" id="PTHR13778">
    <property type="entry name" value="GLYCOSYLTRANSFERASE 8 DOMAIN-CONTAINING PROTEIN"/>
    <property type="match status" value="1"/>
</dbReference>